<dbReference type="Gene3D" id="3.30.40.10">
    <property type="entry name" value="Zinc/RING finger domain, C3HC4 (zinc finger)"/>
    <property type="match status" value="1"/>
</dbReference>
<name>A0A8T2N1V3_9TELE</name>
<evidence type="ECO:0000259" key="6">
    <source>
        <dbReference type="PROSITE" id="PS50235"/>
    </source>
</evidence>
<dbReference type="PROSITE" id="PS50235">
    <property type="entry name" value="USP_3"/>
    <property type="match status" value="1"/>
</dbReference>
<keyword evidence="4" id="KW-0862">Zinc</keyword>
<dbReference type="InterPro" id="IPR001607">
    <property type="entry name" value="Znf_UBP"/>
</dbReference>
<evidence type="ECO:0000256" key="5">
    <source>
        <dbReference type="SAM" id="MobiDB-lite"/>
    </source>
</evidence>
<keyword evidence="3" id="KW-0833">Ubl conjugation pathway</keyword>
<feature type="region of interest" description="Disordered" evidence="5">
    <location>
        <begin position="136"/>
        <end position="170"/>
    </location>
</feature>
<dbReference type="SUPFAM" id="SSF57850">
    <property type="entry name" value="RING/U-box"/>
    <property type="match status" value="1"/>
</dbReference>
<dbReference type="Proteomes" id="UP000824540">
    <property type="component" value="Unassembled WGS sequence"/>
</dbReference>
<evidence type="ECO:0000256" key="4">
    <source>
        <dbReference type="ARBA" id="ARBA00022833"/>
    </source>
</evidence>
<dbReference type="Pfam" id="PF02148">
    <property type="entry name" value="zf-UBP"/>
    <property type="match status" value="1"/>
</dbReference>
<dbReference type="AlphaFoldDB" id="A0A8T2N1V3"/>
<evidence type="ECO:0000256" key="3">
    <source>
        <dbReference type="ARBA" id="ARBA00022786"/>
    </source>
</evidence>
<dbReference type="GO" id="GO:0016579">
    <property type="term" value="P:protein deubiquitination"/>
    <property type="evidence" value="ECO:0007669"/>
    <property type="project" value="InterPro"/>
</dbReference>
<dbReference type="InterPro" id="IPR013083">
    <property type="entry name" value="Znf_RING/FYVE/PHD"/>
</dbReference>
<dbReference type="SUPFAM" id="SSF54001">
    <property type="entry name" value="Cysteine proteinases"/>
    <property type="match status" value="1"/>
</dbReference>
<reference evidence="7" key="1">
    <citation type="thesis" date="2021" institute="BYU ScholarsArchive" country="Provo, UT, USA">
        <title>Applications of and Algorithms for Genome Assembly and Genomic Analyses with an Emphasis on Marine Teleosts.</title>
        <authorList>
            <person name="Pickett B.D."/>
        </authorList>
    </citation>
    <scope>NUCLEOTIDE SEQUENCE</scope>
    <source>
        <strain evidence="7">HI-2016</strain>
    </source>
</reference>
<feature type="domain" description="USP" evidence="6">
    <location>
        <begin position="193"/>
        <end position="214"/>
    </location>
</feature>
<evidence type="ECO:0000313" key="7">
    <source>
        <dbReference type="EMBL" id="KAG9334083.1"/>
    </source>
</evidence>
<dbReference type="InterPro" id="IPR038765">
    <property type="entry name" value="Papain-like_cys_pep_sf"/>
</dbReference>
<organism evidence="7 8">
    <name type="scientific">Albula glossodonta</name>
    <name type="common">roundjaw bonefish</name>
    <dbReference type="NCBI Taxonomy" id="121402"/>
    <lineage>
        <taxon>Eukaryota</taxon>
        <taxon>Metazoa</taxon>
        <taxon>Chordata</taxon>
        <taxon>Craniata</taxon>
        <taxon>Vertebrata</taxon>
        <taxon>Euteleostomi</taxon>
        <taxon>Actinopterygii</taxon>
        <taxon>Neopterygii</taxon>
        <taxon>Teleostei</taxon>
        <taxon>Albuliformes</taxon>
        <taxon>Albulidae</taxon>
        <taxon>Albula</taxon>
    </lineage>
</organism>
<dbReference type="GO" id="GO:0004843">
    <property type="term" value="F:cysteine-type deubiquitinase activity"/>
    <property type="evidence" value="ECO:0007669"/>
    <property type="project" value="InterPro"/>
</dbReference>
<protein>
    <recommendedName>
        <fullName evidence="6">USP domain-containing protein</fullName>
    </recommendedName>
</protein>
<accession>A0A8T2N1V3</accession>
<keyword evidence="2" id="KW-0863">Zinc-finger</keyword>
<keyword evidence="8" id="KW-1185">Reference proteome</keyword>
<dbReference type="InterPro" id="IPR028889">
    <property type="entry name" value="USP"/>
</dbReference>
<dbReference type="InterPro" id="IPR018200">
    <property type="entry name" value="USP_CS"/>
</dbReference>
<evidence type="ECO:0000313" key="8">
    <source>
        <dbReference type="Proteomes" id="UP000824540"/>
    </source>
</evidence>
<dbReference type="Gene3D" id="3.90.70.10">
    <property type="entry name" value="Cysteine proteinases"/>
    <property type="match status" value="1"/>
</dbReference>
<proteinExistence type="predicted"/>
<evidence type="ECO:0000256" key="1">
    <source>
        <dbReference type="ARBA" id="ARBA00022723"/>
    </source>
</evidence>
<dbReference type="OrthoDB" id="8888868at2759"/>
<dbReference type="InterPro" id="IPR001394">
    <property type="entry name" value="Peptidase_C19_UCH"/>
</dbReference>
<gene>
    <name evidence="7" type="ORF">JZ751_009175</name>
</gene>
<comment type="caution">
    <text evidence="7">The sequence shown here is derived from an EMBL/GenBank/DDBJ whole genome shotgun (WGS) entry which is preliminary data.</text>
</comment>
<dbReference type="PROSITE" id="PS00972">
    <property type="entry name" value="USP_1"/>
    <property type="match status" value="1"/>
</dbReference>
<dbReference type="GO" id="GO:0008270">
    <property type="term" value="F:zinc ion binding"/>
    <property type="evidence" value="ECO:0007669"/>
    <property type="project" value="UniProtKB-KW"/>
</dbReference>
<dbReference type="EMBL" id="JAFBMS010000164">
    <property type="protein sequence ID" value="KAG9334083.1"/>
    <property type="molecule type" value="Genomic_DNA"/>
</dbReference>
<evidence type="ECO:0000256" key="2">
    <source>
        <dbReference type="ARBA" id="ARBA00022771"/>
    </source>
</evidence>
<keyword evidence="1" id="KW-0479">Metal-binding</keyword>
<dbReference type="Pfam" id="PF00443">
    <property type="entry name" value="UCH"/>
    <property type="match status" value="1"/>
</dbReference>
<sequence length="214" mass="23405">MRLEGGCLAVPLHCSSAVVCDHERPHPTSRPLLLDQLQLNHTPPNPTLMLQPLHQCYLLSVGHQPKPANQTEEAGSANQLSLAFLTEEISRPRLVCDSVICSILQDTRHNLTVNLTTLRVWCYACGKEVFLDRKLGPRPLAPASKPQSPLQPPAQDTKAPGSPGALRAPPAAACDDLDMEMEEEDEFRTRGLTGLKNIGNTCYMNAALQALSNW</sequence>